<evidence type="ECO:0000313" key="2">
    <source>
        <dbReference type="Proteomes" id="UP000796880"/>
    </source>
</evidence>
<dbReference type="AlphaFoldDB" id="A0A8K0MEM1"/>
<evidence type="ECO:0000313" key="1">
    <source>
        <dbReference type="EMBL" id="KAF3443362.1"/>
    </source>
</evidence>
<dbReference type="EMBL" id="VOIH02000006">
    <property type="protein sequence ID" value="KAF3443362.1"/>
    <property type="molecule type" value="Genomic_DNA"/>
</dbReference>
<organism evidence="1 2">
    <name type="scientific">Rhamnella rubrinervis</name>
    <dbReference type="NCBI Taxonomy" id="2594499"/>
    <lineage>
        <taxon>Eukaryota</taxon>
        <taxon>Viridiplantae</taxon>
        <taxon>Streptophyta</taxon>
        <taxon>Embryophyta</taxon>
        <taxon>Tracheophyta</taxon>
        <taxon>Spermatophyta</taxon>
        <taxon>Magnoliopsida</taxon>
        <taxon>eudicotyledons</taxon>
        <taxon>Gunneridae</taxon>
        <taxon>Pentapetalae</taxon>
        <taxon>rosids</taxon>
        <taxon>fabids</taxon>
        <taxon>Rosales</taxon>
        <taxon>Rhamnaceae</taxon>
        <taxon>rhamnoid group</taxon>
        <taxon>Rhamneae</taxon>
        <taxon>Rhamnella</taxon>
    </lineage>
</organism>
<dbReference type="Proteomes" id="UP000796880">
    <property type="component" value="Unassembled WGS sequence"/>
</dbReference>
<dbReference type="Pfam" id="PF08284">
    <property type="entry name" value="RVP_2"/>
    <property type="match status" value="1"/>
</dbReference>
<comment type="caution">
    <text evidence="1">The sequence shown here is derived from an EMBL/GenBank/DDBJ whole genome shotgun (WGS) entry which is preliminary data.</text>
</comment>
<protein>
    <submittedName>
        <fullName evidence="1">Uncharacterized protein</fullName>
    </submittedName>
</protein>
<reference evidence="1" key="1">
    <citation type="submission" date="2020-03" db="EMBL/GenBank/DDBJ databases">
        <title>A high-quality chromosome-level genome assembly of a woody plant with both climbing and erect habits, Rhamnella rubrinervis.</title>
        <authorList>
            <person name="Lu Z."/>
            <person name="Yang Y."/>
            <person name="Zhu X."/>
            <person name="Sun Y."/>
        </authorList>
    </citation>
    <scope>NUCLEOTIDE SEQUENCE</scope>
    <source>
        <strain evidence="1">BYM</strain>
        <tissue evidence="1">Leaf</tissue>
    </source>
</reference>
<proteinExistence type="predicted"/>
<gene>
    <name evidence="1" type="ORF">FNV43_RR13044</name>
</gene>
<sequence length="512" mass="56189">MDVVHLDSPQASPLLADKEWVWSVNSERPPLVQIGHCPLPSSTSSEPLECGFAVERLIVASWRQTSQLKASGCTGFLRACHGSHLKASGLQKAQDFSSHSGFGLLQPKSLLNFNCAGLVLELSVVYVVNGITNQVIAQKAVVGGNNYTGNYGHYAQILVDVDLAGKKPPKDGSHANKKENKAPSLNQVYKSKQTPLIHVESSIPFVHTTNTFEGNINTKMGIKVRPSAPDLGAAPNRIDFNTEVGKSVRNLENVRTSTHYNSMIPRQFTLWVSAFGDSDDEIDDYEDDGVEDKWLALQGDSSSKPSKEIECFPNASQQSNSMAMVPVPIDSSDDRVEDEWPSLQGEGSLKHSKEFDGMPNVGHQSNVMAMVSFPLASPGVKHSFVSKKFTSKLEVELVKFDCGLFVATPSSVGMCASFVLKSCELSMNRAIIDCKEKIFLSSPINGPYFVFKRLKVRPLPSELYDKELDSCGLKDIKAVQDFLNFFPEELSELPQDSEVEFTIDVVPRTVPI</sequence>
<name>A0A8K0MEM1_9ROSA</name>
<accession>A0A8K0MEM1</accession>
<keyword evidence="2" id="KW-1185">Reference proteome</keyword>
<dbReference type="OrthoDB" id="1749844at2759"/>